<dbReference type="Pfam" id="PF02971">
    <property type="entry name" value="FTCD"/>
    <property type="match status" value="1"/>
</dbReference>
<dbReference type="SUPFAM" id="SSF55116">
    <property type="entry name" value="Formiminotransferase domain of formiminotransferase-cyclodeaminase"/>
    <property type="match status" value="2"/>
</dbReference>
<evidence type="ECO:0000256" key="5">
    <source>
        <dbReference type="ARBA" id="ARBA00008297"/>
    </source>
</evidence>
<evidence type="ECO:0000256" key="1">
    <source>
        <dbReference type="ARBA" id="ARBA00002680"/>
    </source>
</evidence>
<comment type="function">
    <text evidence="1">Binds and promotes bundling of vimentin filaments originating from the Golgi.</text>
</comment>
<dbReference type="InterPro" id="IPR051623">
    <property type="entry name" value="FTCD"/>
</dbReference>
<keyword evidence="12" id="KW-0369">Histidine metabolism</keyword>
<keyword evidence="10" id="KW-0963">Cytoplasm</keyword>
<evidence type="ECO:0000256" key="15">
    <source>
        <dbReference type="ARBA" id="ARBA00023212"/>
    </source>
</evidence>
<dbReference type="InterPro" id="IPR012886">
    <property type="entry name" value="Formiminotransferase_N"/>
</dbReference>
<keyword evidence="14" id="KW-0333">Golgi apparatus</keyword>
<dbReference type="Gene3D" id="3.30.70.670">
    <property type="entry name" value="Formiminotransferase, C-terminal subdomain"/>
    <property type="match status" value="1"/>
</dbReference>
<dbReference type="PANTHER" id="PTHR12234:SF0">
    <property type="entry name" value="FORMIMIDOYLTRANSFERASE-CYCLODEAMINASE"/>
    <property type="match status" value="1"/>
</dbReference>
<comment type="pathway">
    <text evidence="4">Amino-acid degradation; L-histidine degradation into L-glutamate; L-glutamate from N-formimidoyl-L-glutamate (transferase route): step 1/1.</text>
</comment>
<dbReference type="Gene3D" id="1.20.120.680">
    <property type="entry name" value="Formiminotetrahydrofolate cyclodeaminase monomer, up-and-down helical bundle"/>
    <property type="match status" value="1"/>
</dbReference>
<protein>
    <recommendedName>
        <fullName evidence="9">Formimidoyltransferase-cyclodeaminase</fullName>
        <ecNumber evidence="7">2.1.2.5</ecNumber>
        <ecNumber evidence="8">4.3.1.4</ecNumber>
    </recommendedName>
    <alternativeName>
        <fullName evidence="20">Formiminotransferase-cyclodeaminase</fullName>
    </alternativeName>
</protein>
<dbReference type="AlphaFoldDB" id="A0A8D1CRG6"/>
<dbReference type="Pfam" id="PF07837">
    <property type="entry name" value="FTCD_N"/>
    <property type="match status" value="1"/>
</dbReference>
<comment type="subunit">
    <text evidence="19">Homooctamer, including four polyglutamate binding sites. The subunits are arranged as a tetramer of dimers, and form a planar ring-shaped structure.</text>
</comment>
<dbReference type="GO" id="GO:0005542">
    <property type="term" value="F:folic acid binding"/>
    <property type="evidence" value="ECO:0007669"/>
    <property type="project" value="UniProtKB-KW"/>
</dbReference>
<evidence type="ECO:0000256" key="19">
    <source>
        <dbReference type="ARBA" id="ARBA00025915"/>
    </source>
</evidence>
<keyword evidence="16" id="KW-0456">Lyase</keyword>
<dbReference type="GO" id="GO:0005814">
    <property type="term" value="C:centriole"/>
    <property type="evidence" value="ECO:0007669"/>
    <property type="project" value="UniProtKB-SubCell"/>
</dbReference>
<evidence type="ECO:0000259" key="22">
    <source>
        <dbReference type="SMART" id="SM01222"/>
    </source>
</evidence>
<keyword evidence="13" id="KW-0290">Folate-binding</keyword>
<dbReference type="SMART" id="SM01222">
    <property type="entry name" value="FTCD_N"/>
    <property type="match status" value="1"/>
</dbReference>
<keyword evidence="15" id="KW-0206">Cytoskeleton</keyword>
<dbReference type="FunFam" id="3.30.70.670:FF:000001">
    <property type="entry name" value="Formimidoyltransferase cyclodeaminase"/>
    <property type="match status" value="1"/>
</dbReference>
<dbReference type="GO" id="GO:0019556">
    <property type="term" value="P:L-histidine catabolic process to glutamate and formamide"/>
    <property type="evidence" value="ECO:0007669"/>
    <property type="project" value="UniProtKB-UniPathway"/>
</dbReference>
<comment type="similarity">
    <text evidence="5">In the N-terminal section; belongs to the formiminotransferase family.</text>
</comment>
<feature type="domain" description="Formiminotransferase C-terminal subdomain" evidence="21">
    <location>
        <begin position="181"/>
        <end position="323"/>
    </location>
</feature>
<organism evidence="23 24">
    <name type="scientific">Sus scrofa</name>
    <name type="common">Pig</name>
    <dbReference type="NCBI Taxonomy" id="9823"/>
    <lineage>
        <taxon>Eukaryota</taxon>
        <taxon>Metazoa</taxon>
        <taxon>Chordata</taxon>
        <taxon>Craniata</taxon>
        <taxon>Vertebrata</taxon>
        <taxon>Euteleostomi</taxon>
        <taxon>Mammalia</taxon>
        <taxon>Eutheria</taxon>
        <taxon>Laurasiatheria</taxon>
        <taxon>Artiodactyla</taxon>
        <taxon>Suina</taxon>
        <taxon>Suidae</taxon>
        <taxon>Sus</taxon>
    </lineage>
</organism>
<dbReference type="PANTHER" id="PTHR12234">
    <property type="entry name" value="FORMIMINOTRANSFERASE-CYCLODEAMINASE"/>
    <property type="match status" value="1"/>
</dbReference>
<dbReference type="GO" id="GO:0019557">
    <property type="term" value="P:L-histidine catabolic process to glutamate and formate"/>
    <property type="evidence" value="ECO:0007669"/>
    <property type="project" value="UniProtKB-UniPathway"/>
</dbReference>
<evidence type="ECO:0000256" key="11">
    <source>
        <dbReference type="ARBA" id="ARBA00022679"/>
    </source>
</evidence>
<evidence type="ECO:0000256" key="6">
    <source>
        <dbReference type="ARBA" id="ARBA00010825"/>
    </source>
</evidence>
<dbReference type="Pfam" id="PF04961">
    <property type="entry name" value="FTCD_C"/>
    <property type="match status" value="1"/>
</dbReference>
<evidence type="ECO:0000256" key="10">
    <source>
        <dbReference type="ARBA" id="ARBA00022490"/>
    </source>
</evidence>
<accession>A0A8D1CRG6</accession>
<proteinExistence type="inferred from homology"/>
<dbReference type="InterPro" id="IPR036178">
    <property type="entry name" value="Formintransfe-cycloase-like_sf"/>
</dbReference>
<dbReference type="NCBIfam" id="TIGR02024">
    <property type="entry name" value="FtcD"/>
    <property type="match status" value="1"/>
</dbReference>
<dbReference type="GO" id="GO:0030409">
    <property type="term" value="F:glutamate formimidoyltransferase activity"/>
    <property type="evidence" value="ECO:0007669"/>
    <property type="project" value="UniProtKB-EC"/>
</dbReference>
<dbReference type="InterPro" id="IPR004227">
    <property type="entry name" value="Formiminotransferase_cat"/>
</dbReference>
<dbReference type="Gene3D" id="3.30.990.10">
    <property type="entry name" value="Formiminotransferase, N-terminal subdomain"/>
    <property type="match status" value="1"/>
</dbReference>
<evidence type="ECO:0000256" key="18">
    <source>
        <dbReference type="ARBA" id="ARBA00025506"/>
    </source>
</evidence>
<comment type="similarity">
    <text evidence="6">In the C-terminal section; belongs to the cyclodeaminase/cyclohydrolase family.</text>
</comment>
<evidence type="ECO:0000256" key="13">
    <source>
        <dbReference type="ARBA" id="ARBA00022954"/>
    </source>
</evidence>
<evidence type="ECO:0000256" key="20">
    <source>
        <dbReference type="ARBA" id="ARBA00030029"/>
    </source>
</evidence>
<keyword evidence="11" id="KW-0808">Transferase</keyword>
<evidence type="ECO:0000256" key="9">
    <source>
        <dbReference type="ARBA" id="ARBA00017787"/>
    </source>
</evidence>
<evidence type="ECO:0000256" key="8">
    <source>
        <dbReference type="ARBA" id="ARBA00012998"/>
    </source>
</evidence>
<evidence type="ECO:0000256" key="4">
    <source>
        <dbReference type="ARBA" id="ARBA00005082"/>
    </source>
</evidence>
<dbReference type="InterPro" id="IPR013802">
    <property type="entry name" value="Formiminotransferase_C"/>
</dbReference>
<reference evidence="23" key="1">
    <citation type="submission" date="2025-08" db="UniProtKB">
        <authorList>
            <consortium name="Ensembl"/>
        </authorList>
    </citation>
    <scope>IDENTIFICATION</scope>
</reference>
<dbReference type="InterPro" id="IPR022384">
    <property type="entry name" value="FormiminoTrfase_cat_dom_sf"/>
</dbReference>
<evidence type="ECO:0000313" key="24">
    <source>
        <dbReference type="Proteomes" id="UP000694720"/>
    </source>
</evidence>
<dbReference type="SUPFAM" id="SSF101262">
    <property type="entry name" value="Methenyltetrahydrofolate cyclohydrolase-like"/>
    <property type="match status" value="1"/>
</dbReference>
<name>A0A8D1CRG6_PIG</name>
<evidence type="ECO:0000256" key="2">
    <source>
        <dbReference type="ARBA" id="ARBA00004114"/>
    </source>
</evidence>
<comment type="function">
    <text evidence="18">Folate-dependent enzyme, that displays both transferase and deaminase activity. Serves to channel one-carbon units from formiminoglutamate to the folate pool.</text>
</comment>
<dbReference type="SMART" id="SM01221">
    <property type="entry name" value="FTCD"/>
    <property type="match status" value="1"/>
</dbReference>
<dbReference type="GO" id="GO:0005794">
    <property type="term" value="C:Golgi apparatus"/>
    <property type="evidence" value="ECO:0007669"/>
    <property type="project" value="UniProtKB-SubCell"/>
</dbReference>
<dbReference type="UniPathway" id="UPA00379">
    <property type="reaction ID" value="UER00555"/>
</dbReference>
<dbReference type="EC" id="2.1.2.5" evidence="7"/>
<evidence type="ECO:0000256" key="3">
    <source>
        <dbReference type="ARBA" id="ARBA00004555"/>
    </source>
</evidence>
<dbReference type="InterPro" id="IPR037070">
    <property type="entry name" value="Formiminotransferase_C_sf"/>
</dbReference>
<keyword evidence="17" id="KW-0511">Multifunctional enzyme</keyword>
<dbReference type="FunFam" id="3.30.990.10:FF:000001">
    <property type="entry name" value="Formimidoyltransferase cyclodeaminase"/>
    <property type="match status" value="1"/>
</dbReference>
<dbReference type="Proteomes" id="UP000694720">
    <property type="component" value="Unplaced"/>
</dbReference>
<evidence type="ECO:0000256" key="17">
    <source>
        <dbReference type="ARBA" id="ARBA00023268"/>
    </source>
</evidence>
<dbReference type="Ensembl" id="ENSSSCT00035038680.1">
    <property type="protein sequence ID" value="ENSSSCP00035015444.1"/>
    <property type="gene ID" value="ENSSSCG00035029207.1"/>
</dbReference>
<evidence type="ECO:0000256" key="16">
    <source>
        <dbReference type="ARBA" id="ARBA00023239"/>
    </source>
</evidence>
<dbReference type="EC" id="4.3.1.4" evidence="8"/>
<evidence type="ECO:0000256" key="12">
    <source>
        <dbReference type="ARBA" id="ARBA00022808"/>
    </source>
</evidence>
<feature type="domain" description="Formiminotransferase N-terminal subdomain" evidence="22">
    <location>
        <begin position="3"/>
        <end position="180"/>
    </location>
</feature>
<evidence type="ECO:0000313" key="23">
    <source>
        <dbReference type="Ensembl" id="ENSSSCP00035015444.1"/>
    </source>
</evidence>
<evidence type="ECO:0000256" key="7">
    <source>
        <dbReference type="ARBA" id="ARBA00012252"/>
    </source>
</evidence>
<sequence length="499" mass="53992">MSQLVECVPNFSEGKNQEVIDAISRAVAQTPGCVLLDVDSGPSTNRTVYTFVGRPEDVVEGALNAARAAYQLIDMSRHRGEHPRMGALDVCPFIPVRGVTMDECVRCAQAFGQRLAEELGVPVYLYGEAARTAGRQSLPALRAGEYEALPEKLKQAEWAPDFGPSAFVPSWGATVAGARKFLLAFNINLLSTREQAHRIALDLREQGRGKDQPGRLKKVQAIGWYLDEKNLAQVSTNLLDFEVTGLHTVFEETCREAQELSLPVVGSQLVGLVPLKALLDAAAFYCEKENLFLLQDEHRIRLVVNRLGLDSLGRSTQNGQEHVWVLTLQGGVGTAGALPFTGACVAGTGPPSQSLTPACLCLPWQKAMKLRAGRVVCQSLGTPGSDNWPLAFRRAAALQEGLRQAVAVPLALAETVASLWPALQELALCGNLACRSDLQVAAKALETGVFGAYFNVLINLKDVTDDAFKAQVRQRISSLLQEAKTQAALVLDRLEARQA</sequence>
<evidence type="ECO:0000259" key="21">
    <source>
        <dbReference type="SMART" id="SM01221"/>
    </source>
</evidence>
<comment type="subcellular location">
    <subcellularLocation>
        <location evidence="2">Cytoplasm</location>
        <location evidence="2">Cytoskeleton</location>
        <location evidence="2">Microtubule organizing center</location>
        <location evidence="2">Centrosome</location>
        <location evidence="2">Centriole</location>
    </subcellularLocation>
    <subcellularLocation>
        <location evidence="3">Golgi apparatus</location>
    </subcellularLocation>
</comment>
<evidence type="ECO:0000256" key="14">
    <source>
        <dbReference type="ARBA" id="ARBA00023034"/>
    </source>
</evidence>
<dbReference type="InterPro" id="IPR007044">
    <property type="entry name" value="Cyclodeamin/CycHdrlase"/>
</dbReference>
<dbReference type="InterPro" id="IPR037064">
    <property type="entry name" value="Formiminotransferase_N_sf"/>
</dbReference>
<dbReference type="GO" id="GO:0030412">
    <property type="term" value="F:formimidoyltetrahydrofolate cyclodeaminase activity"/>
    <property type="evidence" value="ECO:0007669"/>
    <property type="project" value="UniProtKB-EC"/>
</dbReference>